<protein>
    <recommendedName>
        <fullName evidence="1">Transcriptional regulator HTH-type FeoC domain-containing protein</fullName>
    </recommendedName>
</protein>
<proteinExistence type="predicted"/>
<accession>A0ABN8E5I5</accession>
<dbReference type="RefSeq" id="WP_237362633.1">
    <property type="nucleotide sequence ID" value="NZ_CAKLDM010000002.1"/>
</dbReference>
<organism evidence="2 3">
    <name type="scientific">Vibrio marisflavi CECT 7928</name>
    <dbReference type="NCBI Taxonomy" id="634439"/>
    <lineage>
        <taxon>Bacteria</taxon>
        <taxon>Pseudomonadati</taxon>
        <taxon>Pseudomonadota</taxon>
        <taxon>Gammaproteobacteria</taxon>
        <taxon>Vibrionales</taxon>
        <taxon>Vibrionaceae</taxon>
        <taxon>Vibrio</taxon>
    </lineage>
</organism>
<dbReference type="Proteomes" id="UP000838748">
    <property type="component" value="Unassembled WGS sequence"/>
</dbReference>
<reference evidence="2" key="1">
    <citation type="submission" date="2021-11" db="EMBL/GenBank/DDBJ databases">
        <authorList>
            <person name="Rodrigo-Torres L."/>
            <person name="Arahal R. D."/>
            <person name="Lucena T."/>
        </authorList>
    </citation>
    <scope>NUCLEOTIDE SEQUENCE</scope>
    <source>
        <strain evidence="2">CECT 7928</strain>
    </source>
</reference>
<gene>
    <name evidence="2" type="ORF">VMF7928_03130</name>
</gene>
<comment type="caution">
    <text evidence="2">The sequence shown here is derived from an EMBL/GenBank/DDBJ whole genome shotgun (WGS) entry which is preliminary data.</text>
</comment>
<evidence type="ECO:0000259" key="1">
    <source>
        <dbReference type="Pfam" id="PF09012"/>
    </source>
</evidence>
<sequence length="76" mass="8607">MILSELKLYVETSGAATRAELAKHFRMSEDGVDAMMNVWVEKGKVTRCIDTNQHQKVTRVRYKLVEGLSIPLNVTV</sequence>
<name>A0ABN8E5I5_9VIBR</name>
<dbReference type="Pfam" id="PF09012">
    <property type="entry name" value="FeoC"/>
    <property type="match status" value="1"/>
</dbReference>
<dbReference type="InterPro" id="IPR015102">
    <property type="entry name" value="Tscrpt_reg_HTH_FeoC"/>
</dbReference>
<dbReference type="Gene3D" id="1.10.10.10">
    <property type="entry name" value="Winged helix-like DNA-binding domain superfamily/Winged helix DNA-binding domain"/>
    <property type="match status" value="1"/>
</dbReference>
<evidence type="ECO:0000313" key="3">
    <source>
        <dbReference type="Proteomes" id="UP000838748"/>
    </source>
</evidence>
<dbReference type="SUPFAM" id="SSF46785">
    <property type="entry name" value="Winged helix' DNA-binding domain"/>
    <property type="match status" value="1"/>
</dbReference>
<dbReference type="InterPro" id="IPR036388">
    <property type="entry name" value="WH-like_DNA-bd_sf"/>
</dbReference>
<keyword evidence="3" id="KW-1185">Reference proteome</keyword>
<dbReference type="EMBL" id="CAKLDM010000002">
    <property type="protein sequence ID" value="CAH0540796.1"/>
    <property type="molecule type" value="Genomic_DNA"/>
</dbReference>
<feature type="domain" description="Transcriptional regulator HTH-type FeoC" evidence="1">
    <location>
        <begin position="2"/>
        <end position="48"/>
    </location>
</feature>
<dbReference type="InterPro" id="IPR036390">
    <property type="entry name" value="WH_DNA-bd_sf"/>
</dbReference>
<evidence type="ECO:0000313" key="2">
    <source>
        <dbReference type="EMBL" id="CAH0540796.1"/>
    </source>
</evidence>